<feature type="region of interest" description="Disordered" evidence="1">
    <location>
        <begin position="41"/>
        <end position="179"/>
    </location>
</feature>
<dbReference type="AlphaFoldDB" id="A0A1A7X4G0"/>
<dbReference type="EMBL" id="HADW01011438">
    <property type="protein sequence ID" value="SBP12838.1"/>
    <property type="molecule type" value="Transcribed_RNA"/>
</dbReference>
<feature type="compositionally biased region" description="Polar residues" evidence="1">
    <location>
        <begin position="42"/>
        <end position="57"/>
    </location>
</feature>
<feature type="compositionally biased region" description="Basic and acidic residues" evidence="1">
    <location>
        <begin position="98"/>
        <end position="144"/>
    </location>
</feature>
<gene>
    <name evidence="2" type="primary">RPGRA</name>
</gene>
<evidence type="ECO:0000313" key="2">
    <source>
        <dbReference type="EMBL" id="SBP12838.1"/>
    </source>
</evidence>
<organism evidence="2">
    <name type="scientific">Iconisemion striatum</name>
    <dbReference type="NCBI Taxonomy" id="60296"/>
    <lineage>
        <taxon>Eukaryota</taxon>
        <taxon>Metazoa</taxon>
        <taxon>Chordata</taxon>
        <taxon>Craniata</taxon>
        <taxon>Vertebrata</taxon>
        <taxon>Euteleostomi</taxon>
        <taxon>Actinopterygii</taxon>
        <taxon>Neopterygii</taxon>
        <taxon>Teleostei</taxon>
        <taxon>Neoteleostei</taxon>
        <taxon>Acanthomorphata</taxon>
        <taxon>Ovalentaria</taxon>
        <taxon>Atherinomorphae</taxon>
        <taxon>Cyprinodontiformes</taxon>
        <taxon>Nothobranchiidae</taxon>
        <taxon>Iconisemion</taxon>
    </lineage>
</organism>
<reference evidence="2" key="1">
    <citation type="submission" date="2016-05" db="EMBL/GenBank/DDBJ databases">
        <authorList>
            <person name="Lavstsen T."/>
            <person name="Jespersen J.S."/>
        </authorList>
    </citation>
    <scope>NUCLEOTIDE SEQUENCE</scope>
    <source>
        <tissue evidence="2">Brain</tissue>
    </source>
</reference>
<feature type="compositionally biased region" description="Basic residues" evidence="1">
    <location>
        <begin position="63"/>
        <end position="72"/>
    </location>
</feature>
<reference evidence="2" key="2">
    <citation type="submission" date="2016-06" db="EMBL/GenBank/DDBJ databases">
        <title>The genome of a short-lived fish provides insights into sex chromosome evolution and the genetic control of aging.</title>
        <authorList>
            <person name="Reichwald K."/>
            <person name="Felder M."/>
            <person name="Petzold A."/>
            <person name="Koch P."/>
            <person name="Groth M."/>
            <person name="Platzer M."/>
        </authorList>
    </citation>
    <scope>NUCLEOTIDE SEQUENCE</scope>
    <source>
        <tissue evidence="2">Brain</tissue>
    </source>
</reference>
<feature type="compositionally biased region" description="Basic residues" evidence="1">
    <location>
        <begin position="1"/>
        <end position="10"/>
    </location>
</feature>
<proteinExistence type="predicted"/>
<feature type="non-terminal residue" evidence="2">
    <location>
        <position position="199"/>
    </location>
</feature>
<feature type="region of interest" description="Disordered" evidence="1">
    <location>
        <begin position="1"/>
        <end position="21"/>
    </location>
</feature>
<protein>
    <submittedName>
        <fullName evidence="2">Retinitis pigmentosa GTPase regulator a</fullName>
    </submittedName>
</protein>
<name>A0A1A7X4G0_9TELE</name>
<sequence length="199" mass="22636">MRLRLPRKRHCQTDMPDHSSQVTMATLPPIYDSQVFEAMNRDSLTCGTPEQSVSMTTPSPPAKPKRSFRHKRQEPEATAYSEGCDNRQEEEKETTEDEGIKCEADEDHREEKNGGERSEERPEAAGEQEGRDESNEEHTPDQKTETCGGLEQKSTETKEKSSKNKEKTSSCASRRSSRVIRLYQYDEDGQRFSHLPAPG</sequence>
<feature type="compositionally biased region" description="Basic and acidic residues" evidence="1">
    <location>
        <begin position="153"/>
        <end position="168"/>
    </location>
</feature>
<accession>A0A1A7X4G0</accession>
<evidence type="ECO:0000256" key="1">
    <source>
        <dbReference type="SAM" id="MobiDB-lite"/>
    </source>
</evidence>